<sequence length="473" mass="53572">MDNYYSACTSFLAGKLATADGSTIIARNEDAKSAWPKYFTVHPHEEHDDQLTFKSTDNGFTMPLPKISGKYTATPEWTKEFGLFEEDGINEFGVAMSATESAYTNERVLGFDPLVEDGIGEEAMVTVTLPYINSARMGVKYLGELVERYGTNETNGILFSDQEEVWYMETAGGHQWVAQRIPDDSYAVVSNQLSIEEIDFSDEDSFMYKADIQEFVENNHLNPNPATFNFRKIFGLNDLSDEYYNTPRVWEGQRILNPEIKQSPVSHELPFIRKASRLIQIEDVQRILSSHYEGTPYNPVGTGSESEKHRFRPISLPATQESHILQIKPDLPIEIGGIHWLAMGVAAQSVYVPFFAGLTQTPEMYHHGSKTYSADSAYWVFKLASVLTDGHYEHFIKDLNSTRSKVNIQIQNKLHEYQKRALVSKDDQLDQLLNQAGEEISGLAIKEFQSLAANLITRSTDLSPLFYQHNEEL</sequence>
<evidence type="ECO:0000256" key="5">
    <source>
        <dbReference type="ARBA" id="ARBA00022997"/>
    </source>
</evidence>
<dbReference type="InterPro" id="IPR005322">
    <property type="entry name" value="Peptidase_C69"/>
</dbReference>
<keyword evidence="4 6" id="KW-0378">Hydrolase</keyword>
<dbReference type="AlphaFoldDB" id="A0A5R9BU33"/>
<dbReference type="EMBL" id="VBTH01000009">
    <property type="protein sequence ID" value="TLQ04208.1"/>
    <property type="molecule type" value="Genomic_DNA"/>
</dbReference>
<dbReference type="EC" id="3.4.-.-" evidence="6"/>
<protein>
    <recommendedName>
        <fullName evidence="6">Dipeptidase</fullName>
        <ecNumber evidence="6">3.4.-.-</ecNumber>
    </recommendedName>
</protein>
<name>A0A5R9BU33_9LACO</name>
<keyword evidence="5 6" id="KW-0224">Dipeptidase</keyword>
<dbReference type="GO" id="GO:0070004">
    <property type="term" value="F:cysteine-type exopeptidase activity"/>
    <property type="evidence" value="ECO:0007669"/>
    <property type="project" value="InterPro"/>
</dbReference>
<comment type="similarity">
    <text evidence="2 6">Belongs to the peptidase C69 family.</text>
</comment>
<keyword evidence="3 6" id="KW-0645">Protease</keyword>
<evidence type="ECO:0000256" key="6">
    <source>
        <dbReference type="RuleBase" id="RU364089"/>
    </source>
</evidence>
<dbReference type="GO" id="GO:0016805">
    <property type="term" value="F:dipeptidase activity"/>
    <property type="evidence" value="ECO:0007669"/>
    <property type="project" value="UniProtKB-KW"/>
</dbReference>
<dbReference type="GO" id="GO:0006508">
    <property type="term" value="P:proteolysis"/>
    <property type="evidence" value="ECO:0007669"/>
    <property type="project" value="UniProtKB-KW"/>
</dbReference>
<dbReference type="OrthoDB" id="9764088at2"/>
<dbReference type="PANTHER" id="PTHR12994:SF17">
    <property type="entry name" value="LD30995P"/>
    <property type="match status" value="1"/>
</dbReference>
<evidence type="ECO:0000313" key="7">
    <source>
        <dbReference type="EMBL" id="TLQ04208.1"/>
    </source>
</evidence>
<proteinExistence type="inferred from homology"/>
<dbReference type="PANTHER" id="PTHR12994">
    <property type="entry name" value="SECERNIN"/>
    <property type="match status" value="1"/>
</dbReference>
<comment type="catalytic activity">
    <reaction evidence="1">
        <text>an L-aminoacyl-L-amino acid + H2O = 2 an L-alpha-amino acid</text>
        <dbReference type="Rhea" id="RHEA:48940"/>
        <dbReference type="ChEBI" id="CHEBI:15377"/>
        <dbReference type="ChEBI" id="CHEBI:59869"/>
        <dbReference type="ChEBI" id="CHEBI:77460"/>
        <dbReference type="EC" id="3.4.13.19"/>
    </reaction>
</comment>
<dbReference type="RefSeq" id="WP_138474429.1">
    <property type="nucleotide sequence ID" value="NZ_VBTH01000009.1"/>
</dbReference>
<accession>A0A5R9BU33</accession>
<dbReference type="Proteomes" id="UP000305541">
    <property type="component" value="Unassembled WGS sequence"/>
</dbReference>
<dbReference type="NCBIfam" id="NF033678">
    <property type="entry name" value="C69_fam_dipept"/>
    <property type="match status" value="1"/>
</dbReference>
<organism evidence="7 8">
    <name type="scientific">Pediococcus stilesii</name>
    <dbReference type="NCBI Taxonomy" id="331679"/>
    <lineage>
        <taxon>Bacteria</taxon>
        <taxon>Bacillati</taxon>
        <taxon>Bacillota</taxon>
        <taxon>Bacilli</taxon>
        <taxon>Lactobacillales</taxon>
        <taxon>Lactobacillaceae</taxon>
        <taxon>Pediococcus</taxon>
    </lineage>
</organism>
<evidence type="ECO:0000256" key="1">
    <source>
        <dbReference type="ARBA" id="ARBA00001670"/>
    </source>
</evidence>
<dbReference type="InterPro" id="IPR047804">
    <property type="entry name" value="C69_dipept_A-like"/>
</dbReference>
<dbReference type="Gene3D" id="3.60.60.10">
    <property type="entry name" value="Penicillin V Acylase, Chain A"/>
    <property type="match status" value="1"/>
</dbReference>
<evidence type="ECO:0000256" key="2">
    <source>
        <dbReference type="ARBA" id="ARBA00007225"/>
    </source>
</evidence>
<dbReference type="Pfam" id="PF03577">
    <property type="entry name" value="Peptidase_C69"/>
    <property type="match status" value="1"/>
</dbReference>
<gene>
    <name evidence="7" type="ORF">FEZ51_06290</name>
</gene>
<evidence type="ECO:0000256" key="3">
    <source>
        <dbReference type="ARBA" id="ARBA00022670"/>
    </source>
</evidence>
<comment type="caution">
    <text evidence="7">The sequence shown here is derived from an EMBL/GenBank/DDBJ whole genome shotgun (WGS) entry which is preliminary data.</text>
</comment>
<evidence type="ECO:0000256" key="4">
    <source>
        <dbReference type="ARBA" id="ARBA00022801"/>
    </source>
</evidence>
<reference evidence="7 8" key="1">
    <citation type="submission" date="2019-05" db="EMBL/GenBank/DDBJ databases">
        <title>The metagenome of a microbial culture collection derived from dairy environment covers the genomic content of the human microbiome.</title>
        <authorList>
            <person name="Roder T."/>
            <person name="Wuthrich D."/>
            <person name="Sattari Z."/>
            <person name="Von Ah U."/>
            <person name="Bar C."/>
            <person name="Ronchi F."/>
            <person name="Macpherson A.J."/>
            <person name="Ganal-Vonarburg S.C."/>
            <person name="Bruggmann R."/>
            <person name="Vergeres G."/>
        </authorList>
    </citation>
    <scope>NUCLEOTIDE SEQUENCE [LARGE SCALE GENOMIC DNA]</scope>
    <source>
        <strain evidence="7 8">FAM 18815</strain>
    </source>
</reference>
<evidence type="ECO:0000313" key="8">
    <source>
        <dbReference type="Proteomes" id="UP000305541"/>
    </source>
</evidence>